<accession>A0AA97F810</accession>
<sequence length="241" mass="25078">MTQLPTDNGLWGGEPDSPLVAAVHLSVRDLVRRRFTESGLDWDAFVAGPIDDVITKDDLAAIDAAILASGHRYSFSATISAVERPDAYQGLGALEGGFDHPDAPSEPADADGKALCGVGDNVVQGAADVTGVARYVRSAAQVIALMEEGVPEGSIAIIDDSGGTLTAPILESFAGLVCAGGTVRSHLGILAREYGIPCLMNVRLSGVAEGDRVLLETTAAARTADSYLTDTEMPARIWKLS</sequence>
<gene>
    <name evidence="2" type="ORF">RB602_02645</name>
</gene>
<dbReference type="AlphaFoldDB" id="A0AA97F810"/>
<evidence type="ECO:0000313" key="3">
    <source>
        <dbReference type="Proteomes" id="UP001302429"/>
    </source>
</evidence>
<proteinExistence type="predicted"/>
<dbReference type="Gene3D" id="3.50.30.10">
    <property type="entry name" value="Phosphohistidine domain"/>
    <property type="match status" value="1"/>
</dbReference>
<dbReference type="EMBL" id="CP136594">
    <property type="protein sequence ID" value="WOE75631.1"/>
    <property type="molecule type" value="Genomic_DNA"/>
</dbReference>
<organism evidence="2 3">
    <name type="scientific">Alterisphingorhabdus coralli</name>
    <dbReference type="NCBI Taxonomy" id="3071408"/>
    <lineage>
        <taxon>Bacteria</taxon>
        <taxon>Pseudomonadati</taxon>
        <taxon>Pseudomonadota</taxon>
        <taxon>Alphaproteobacteria</taxon>
        <taxon>Sphingomonadales</taxon>
        <taxon>Sphingomonadaceae</taxon>
        <taxon>Alterisphingorhabdus (ex Yan et al. 2024)</taxon>
    </lineage>
</organism>
<dbReference type="InterPro" id="IPR036637">
    <property type="entry name" value="Phosphohistidine_dom_sf"/>
</dbReference>
<keyword evidence="3" id="KW-1185">Reference proteome</keyword>
<dbReference type="InterPro" id="IPR008279">
    <property type="entry name" value="PEP-util_enz_mobile_dom"/>
</dbReference>
<feature type="domain" description="PEP-utilising enzyme mobile" evidence="1">
    <location>
        <begin position="151"/>
        <end position="214"/>
    </location>
</feature>
<dbReference type="GO" id="GO:0016772">
    <property type="term" value="F:transferase activity, transferring phosphorus-containing groups"/>
    <property type="evidence" value="ECO:0007669"/>
    <property type="project" value="InterPro"/>
</dbReference>
<dbReference type="SUPFAM" id="SSF52009">
    <property type="entry name" value="Phosphohistidine domain"/>
    <property type="match status" value="1"/>
</dbReference>
<dbReference type="RefSeq" id="WP_317082704.1">
    <property type="nucleotide sequence ID" value="NZ_CP136594.1"/>
</dbReference>
<dbReference type="KEGG" id="acoa:RB602_02645"/>
<dbReference type="Pfam" id="PF00391">
    <property type="entry name" value="PEP-utilizers"/>
    <property type="match status" value="1"/>
</dbReference>
<evidence type="ECO:0000259" key="1">
    <source>
        <dbReference type="Pfam" id="PF00391"/>
    </source>
</evidence>
<name>A0AA97F810_9SPHN</name>
<reference evidence="2 3" key="1">
    <citation type="submission" date="2023-10" db="EMBL/GenBank/DDBJ databases">
        <title>Complete genome sequence of a Sphingomonadaceae bacterium.</title>
        <authorList>
            <person name="Yan C."/>
        </authorList>
    </citation>
    <scope>NUCLEOTIDE SEQUENCE [LARGE SCALE GENOMIC DNA]</scope>
    <source>
        <strain evidence="2 3">SCSIO 66989</strain>
    </source>
</reference>
<protein>
    <submittedName>
        <fullName evidence="2">PEP-utilizing enzyme</fullName>
    </submittedName>
</protein>
<dbReference type="Proteomes" id="UP001302429">
    <property type="component" value="Chromosome"/>
</dbReference>
<evidence type="ECO:0000313" key="2">
    <source>
        <dbReference type="EMBL" id="WOE75631.1"/>
    </source>
</evidence>